<name>Q8DIY7_THEVB</name>
<evidence type="ECO:0000313" key="2">
    <source>
        <dbReference type="EMBL" id="BAC08996.1"/>
    </source>
</evidence>
<sequence>MLFTFPAMPRRSPSPPRPRPQTRRPPEPESKSAVNTRTLAVLGGVFIIGVGVGVTFSKTTTLNPDNVASTQFIDQAAPNPDICVQFGASAIAVDTRIFVTFNPFSVFVSQPSMQPGCVLRANNVALLEQRQLITGEQLRSCRQRLNTFGYVGNLDAKPEISCVYQSTTDKNLFLKLSGLGNGAAGETGNF</sequence>
<dbReference type="EMBL" id="BA000039">
    <property type="protein sequence ID" value="BAC08996.1"/>
    <property type="molecule type" value="Genomic_DNA"/>
</dbReference>
<dbReference type="KEGG" id="tel:tlr1444"/>
<proteinExistence type="predicted"/>
<dbReference type="Pfam" id="PF11371">
    <property type="entry name" value="DUF3172"/>
    <property type="match status" value="1"/>
</dbReference>
<evidence type="ECO:0000256" key="1">
    <source>
        <dbReference type="SAM" id="MobiDB-lite"/>
    </source>
</evidence>
<dbReference type="eggNOG" id="ENOG502ZBTH">
    <property type="taxonomic scope" value="Bacteria"/>
</dbReference>
<accession>Q8DIY7</accession>
<dbReference type="Proteomes" id="UP000000440">
    <property type="component" value="Chromosome"/>
</dbReference>
<keyword evidence="3" id="KW-1185">Reference proteome</keyword>
<gene>
    <name evidence="2" type="ordered locus">tlr1444</name>
</gene>
<feature type="region of interest" description="Disordered" evidence="1">
    <location>
        <begin position="1"/>
        <end position="34"/>
    </location>
</feature>
<dbReference type="AlphaFoldDB" id="Q8DIY7"/>
<dbReference type="STRING" id="197221.gene:10748043"/>
<dbReference type="PATRIC" id="fig|197221.4.peg.1515"/>
<dbReference type="EnsemblBacteria" id="BAC08996">
    <property type="protein sequence ID" value="BAC08996"/>
    <property type="gene ID" value="BAC08996"/>
</dbReference>
<dbReference type="InterPro" id="IPR021511">
    <property type="entry name" value="DUF3172"/>
</dbReference>
<protein>
    <submittedName>
        <fullName evidence="2">Tlr1444 protein</fullName>
    </submittedName>
</protein>
<organism evidence="2 3">
    <name type="scientific">Thermosynechococcus vestitus (strain NIES-2133 / IAM M-273 / BP-1)</name>
    <dbReference type="NCBI Taxonomy" id="197221"/>
    <lineage>
        <taxon>Bacteria</taxon>
        <taxon>Bacillati</taxon>
        <taxon>Cyanobacteriota</taxon>
        <taxon>Cyanophyceae</taxon>
        <taxon>Acaryochloridales</taxon>
        <taxon>Thermosynechococcaceae</taxon>
        <taxon>Thermosynechococcus</taxon>
    </lineage>
</organism>
<reference evidence="2 3" key="1">
    <citation type="journal article" date="2002" name="DNA Res.">
        <title>Complete genome structure of the thermophilic cyanobacterium Thermosynechococcus elongatus BP-1.</title>
        <authorList>
            <person name="Nakamura Y."/>
            <person name="Kaneko T."/>
            <person name="Sato S."/>
            <person name="Ikeuchi M."/>
            <person name="Katoh H."/>
            <person name="Sasamoto S."/>
            <person name="Watanabe A."/>
            <person name="Iriguchi M."/>
            <person name="Kawashima K."/>
            <person name="Kimura T."/>
            <person name="Kishida Y."/>
            <person name="Kiyokawa C."/>
            <person name="Kohara M."/>
            <person name="Matsumoto M."/>
            <person name="Matsuno A."/>
            <person name="Nakazaki N."/>
            <person name="Shimpo S."/>
            <person name="Sugimoto M."/>
            <person name="Takeuchi C."/>
            <person name="Yamada M."/>
            <person name="Tabata S."/>
        </authorList>
    </citation>
    <scope>NUCLEOTIDE SEQUENCE [LARGE SCALE GENOMIC DNA]</scope>
    <source>
        <strain evidence="3">IAM M-273 / NIES-2133 / BP-1</strain>
    </source>
</reference>
<evidence type="ECO:0000313" key="3">
    <source>
        <dbReference type="Proteomes" id="UP000000440"/>
    </source>
</evidence>